<evidence type="ECO:0000256" key="1">
    <source>
        <dbReference type="ARBA" id="ARBA00004571"/>
    </source>
</evidence>
<dbReference type="Gene3D" id="3.10.20.410">
    <property type="match status" value="1"/>
</dbReference>
<dbReference type="InterPro" id="IPR000015">
    <property type="entry name" value="Fimb_usher"/>
</dbReference>
<evidence type="ECO:0000256" key="2">
    <source>
        <dbReference type="ARBA" id="ARBA00008064"/>
    </source>
</evidence>
<dbReference type="InterPro" id="IPR043142">
    <property type="entry name" value="PapC-like_C_sf"/>
</dbReference>
<gene>
    <name evidence="12" type="ORF">RFB13_05670</name>
</gene>
<dbReference type="InterPro" id="IPR042186">
    <property type="entry name" value="FimD_plug_dom"/>
</dbReference>
<accession>A0ABY9PQW4</accession>
<feature type="domain" description="PapC-like C-terminal" evidence="10">
    <location>
        <begin position="760"/>
        <end position="820"/>
    </location>
</feature>
<protein>
    <submittedName>
        <fullName evidence="12">Fimbria/pilus outer membrane usher protein</fullName>
    </submittedName>
</protein>
<evidence type="ECO:0000256" key="6">
    <source>
        <dbReference type="ARBA" id="ARBA00022729"/>
    </source>
</evidence>
<keyword evidence="8" id="KW-0998">Cell outer membrane</keyword>
<keyword evidence="3" id="KW-0813">Transport</keyword>
<keyword evidence="7" id="KW-0472">Membrane</keyword>
<name>A0ABY9PQW4_SERFO</name>
<dbReference type="InterPro" id="IPR025885">
    <property type="entry name" value="PapC_N"/>
</dbReference>
<evidence type="ECO:0000256" key="8">
    <source>
        <dbReference type="ARBA" id="ARBA00023237"/>
    </source>
</evidence>
<evidence type="ECO:0000256" key="5">
    <source>
        <dbReference type="ARBA" id="ARBA00022692"/>
    </source>
</evidence>
<dbReference type="PANTHER" id="PTHR30451:SF4">
    <property type="entry name" value="OUTER MEMBRANE USHER PROTEIN YQIG-RELATED"/>
    <property type="match status" value="1"/>
</dbReference>
<feature type="signal peptide" evidence="9">
    <location>
        <begin position="1"/>
        <end position="25"/>
    </location>
</feature>
<dbReference type="SUPFAM" id="SSF141729">
    <property type="entry name" value="FimD N-terminal domain-like"/>
    <property type="match status" value="1"/>
</dbReference>
<proteinExistence type="inferred from homology"/>
<dbReference type="Gene3D" id="2.60.40.2610">
    <property type="entry name" value="Outer membrane usher protein FimD, plug domain"/>
    <property type="match status" value="1"/>
</dbReference>
<organism evidence="12 13">
    <name type="scientific">Serratia fonticola</name>
    <dbReference type="NCBI Taxonomy" id="47917"/>
    <lineage>
        <taxon>Bacteria</taxon>
        <taxon>Pseudomonadati</taxon>
        <taxon>Pseudomonadota</taxon>
        <taxon>Gammaproteobacteria</taxon>
        <taxon>Enterobacterales</taxon>
        <taxon>Yersiniaceae</taxon>
        <taxon>Serratia</taxon>
    </lineage>
</organism>
<evidence type="ECO:0000259" key="11">
    <source>
        <dbReference type="Pfam" id="PF13954"/>
    </source>
</evidence>
<dbReference type="Proteomes" id="UP001235341">
    <property type="component" value="Chromosome"/>
</dbReference>
<feature type="domain" description="PapC N-terminal" evidence="11">
    <location>
        <begin position="31"/>
        <end position="175"/>
    </location>
</feature>
<keyword evidence="13" id="KW-1185">Reference proteome</keyword>
<evidence type="ECO:0000313" key="13">
    <source>
        <dbReference type="Proteomes" id="UP001235341"/>
    </source>
</evidence>
<evidence type="ECO:0000256" key="4">
    <source>
        <dbReference type="ARBA" id="ARBA00022452"/>
    </source>
</evidence>
<keyword evidence="6 9" id="KW-0732">Signal</keyword>
<evidence type="ECO:0000256" key="3">
    <source>
        <dbReference type="ARBA" id="ARBA00022448"/>
    </source>
</evidence>
<evidence type="ECO:0000256" key="7">
    <source>
        <dbReference type="ARBA" id="ARBA00023136"/>
    </source>
</evidence>
<dbReference type="EMBL" id="CP133586">
    <property type="protein sequence ID" value="WMT15816.1"/>
    <property type="molecule type" value="Genomic_DNA"/>
</dbReference>
<dbReference type="Gene3D" id="2.60.40.3110">
    <property type="match status" value="1"/>
</dbReference>
<feature type="chain" id="PRO_5045859407" evidence="9">
    <location>
        <begin position="26"/>
        <end position="837"/>
    </location>
</feature>
<dbReference type="Pfam" id="PF00577">
    <property type="entry name" value="Usher"/>
    <property type="match status" value="1"/>
</dbReference>
<evidence type="ECO:0000313" key="12">
    <source>
        <dbReference type="EMBL" id="WMT15816.1"/>
    </source>
</evidence>
<sequence length="837" mass="92407">MNNKKNYSPISALILFLASADPVWAENNNIEFETRALDINDKQNISLSNFSRPDYTPEGNYLLTLRLNNRTIGTFQFHVLEIDNSAKVCFSPELLYKFDLKSSVLKGIMNYQAPGDSSCILVQDYEGSTVKFDRQNSELLLTIQQSFLNYSDPNWTPPAQWDEGIPGILFDYTASGNIYQNKQNARNLSLSGYGTAGVNLGAWRLRSNHQAFLYKSNQSGRQSRFSTSAAYLARSLNTVGAHLTIGRHYLSSEVFDSIDYTGVTIASDDRMLPPALRGYAPIIEGVANSNAKVIITRGDDNVVYERMVPPGNFIIDDLSDTTSGELKITIREENGEERTSTIQTSNVPFLTRSGHIRYNIMLGKSNINNSPFNPYLVSGEASVGILSGASLFGGLILTDENYYAINSGIGYDMNILGALSFDMTHTDVQLNNSTLRGQSYRINYSKVFDSINSQITFAGYRFSEKNFMTLSDFVTIKGSPDYNSTSSSKESYNIVGSKSFSDLGFSLNAMYTKQTYWQDVSDSNTYGLSISKSFDIAGLNNVSTYLSVSRTEYKKSFHMQSQRNNNAVYLSFNIPLSSKTYMNSAMRSNNGKLSPSMSYTNNIDHDNSWSIGASTYDSLQHTKINANSSQKMDRVATTLNASMSEQDYYLGGNIKSGFTTTSHGVVMHRDGYSGNSRLLIDTNGISGVYIGNGARSEQTNTQGLAVINNVPEYYRTDYSVDANRLPDDIDSSLASIQTVLTKGAIGYRKLNMYRGIKAFIRLSDAQGRPIPFGTTVEDIVQKRSAGMVGENGEVYISGVSKDATLKAMDAEGRLCTFSLQGHSVSLSSNTAILCKIN</sequence>
<comment type="subcellular location">
    <subcellularLocation>
        <location evidence="1">Cell outer membrane</location>
        <topology evidence="1">Multi-pass membrane protein</topology>
    </subcellularLocation>
</comment>
<keyword evidence="5" id="KW-0812">Transmembrane</keyword>
<dbReference type="Pfam" id="PF13953">
    <property type="entry name" value="PapC_C"/>
    <property type="match status" value="1"/>
</dbReference>
<evidence type="ECO:0000256" key="9">
    <source>
        <dbReference type="SAM" id="SignalP"/>
    </source>
</evidence>
<dbReference type="PANTHER" id="PTHR30451">
    <property type="entry name" value="OUTER MEMBRANE USHER PROTEIN"/>
    <property type="match status" value="1"/>
</dbReference>
<dbReference type="Gene3D" id="2.60.40.2070">
    <property type="match status" value="1"/>
</dbReference>
<dbReference type="RefSeq" id="WP_309206049.1">
    <property type="nucleotide sequence ID" value="NZ_CP133586.1"/>
</dbReference>
<evidence type="ECO:0000259" key="10">
    <source>
        <dbReference type="Pfam" id="PF13953"/>
    </source>
</evidence>
<reference evidence="12 13" key="1">
    <citation type="submission" date="2023-08" db="EMBL/GenBank/DDBJ databases">
        <title>Complete Genome and Methylome dissection of Serratia fonticola NEB369.</title>
        <authorList>
            <person name="Fomenkov A."/>
            <person name="Roberts R.D."/>
        </authorList>
    </citation>
    <scope>NUCLEOTIDE SEQUENCE [LARGE SCALE GENOMIC DNA]</scope>
    <source>
        <strain evidence="12 13">NEB369</strain>
    </source>
</reference>
<dbReference type="InterPro" id="IPR037224">
    <property type="entry name" value="PapC_N_sf"/>
</dbReference>
<dbReference type="InterPro" id="IPR025949">
    <property type="entry name" value="PapC-like_C"/>
</dbReference>
<dbReference type="Pfam" id="PF13954">
    <property type="entry name" value="PapC_N"/>
    <property type="match status" value="1"/>
</dbReference>
<comment type="similarity">
    <text evidence="2">Belongs to the fimbrial export usher family.</text>
</comment>
<keyword evidence="4" id="KW-1134">Transmembrane beta strand</keyword>